<evidence type="ECO:0000313" key="2">
    <source>
        <dbReference type="EMBL" id="GBP09408.1"/>
    </source>
</evidence>
<proteinExistence type="predicted"/>
<dbReference type="Proteomes" id="UP000299102">
    <property type="component" value="Unassembled WGS sequence"/>
</dbReference>
<comment type="caution">
    <text evidence="2">The sequence shown here is derived from an EMBL/GenBank/DDBJ whole genome shotgun (WGS) entry which is preliminary data.</text>
</comment>
<organism evidence="2 3">
    <name type="scientific">Eumeta variegata</name>
    <name type="common">Bagworm moth</name>
    <name type="synonym">Eumeta japonica</name>
    <dbReference type="NCBI Taxonomy" id="151549"/>
    <lineage>
        <taxon>Eukaryota</taxon>
        <taxon>Metazoa</taxon>
        <taxon>Ecdysozoa</taxon>
        <taxon>Arthropoda</taxon>
        <taxon>Hexapoda</taxon>
        <taxon>Insecta</taxon>
        <taxon>Pterygota</taxon>
        <taxon>Neoptera</taxon>
        <taxon>Endopterygota</taxon>
        <taxon>Lepidoptera</taxon>
        <taxon>Glossata</taxon>
        <taxon>Ditrysia</taxon>
        <taxon>Tineoidea</taxon>
        <taxon>Psychidae</taxon>
        <taxon>Oiketicinae</taxon>
        <taxon>Eumeta</taxon>
    </lineage>
</organism>
<evidence type="ECO:0000256" key="1">
    <source>
        <dbReference type="SAM" id="MobiDB-lite"/>
    </source>
</evidence>
<reference evidence="2 3" key="1">
    <citation type="journal article" date="2019" name="Commun. Biol.">
        <title>The bagworm genome reveals a unique fibroin gene that provides high tensile strength.</title>
        <authorList>
            <person name="Kono N."/>
            <person name="Nakamura H."/>
            <person name="Ohtoshi R."/>
            <person name="Tomita M."/>
            <person name="Numata K."/>
            <person name="Arakawa K."/>
        </authorList>
    </citation>
    <scope>NUCLEOTIDE SEQUENCE [LARGE SCALE GENOMIC DNA]</scope>
</reference>
<dbReference type="EMBL" id="BGZK01000035">
    <property type="protein sequence ID" value="GBP09408.1"/>
    <property type="molecule type" value="Genomic_DNA"/>
</dbReference>
<accession>A0A4C1T7G0</accession>
<dbReference type="AlphaFoldDB" id="A0A4C1T7G0"/>
<gene>
    <name evidence="2" type="ORF">EVAR_5827_1</name>
</gene>
<feature type="region of interest" description="Disordered" evidence="1">
    <location>
        <begin position="72"/>
        <end position="97"/>
    </location>
</feature>
<sequence length="97" mass="10381">MGCPCARTHGRSVSGVRKLRECSLGAETVRGLGVQTAGSPECVTGTDARGLTSIYSYLSMDLTAAARLLTLRSTPHTRAEPDTMERGSKEHRHAVTH</sequence>
<feature type="compositionally biased region" description="Basic and acidic residues" evidence="1">
    <location>
        <begin position="77"/>
        <end position="88"/>
    </location>
</feature>
<keyword evidence="3" id="KW-1185">Reference proteome</keyword>
<evidence type="ECO:0000313" key="3">
    <source>
        <dbReference type="Proteomes" id="UP000299102"/>
    </source>
</evidence>
<name>A0A4C1T7G0_EUMVA</name>
<protein>
    <submittedName>
        <fullName evidence="2">Uncharacterized protein</fullName>
    </submittedName>
</protein>